<organism evidence="1 2">
    <name type="scientific">Winogradskyella marincola</name>
    <dbReference type="NCBI Taxonomy" id="3037795"/>
    <lineage>
        <taxon>Bacteria</taxon>
        <taxon>Pseudomonadati</taxon>
        <taxon>Bacteroidota</taxon>
        <taxon>Flavobacteriia</taxon>
        <taxon>Flavobacteriales</taxon>
        <taxon>Flavobacteriaceae</taxon>
        <taxon>Winogradskyella</taxon>
    </lineage>
</organism>
<evidence type="ECO:0008006" key="3">
    <source>
        <dbReference type="Google" id="ProtNLM"/>
    </source>
</evidence>
<sequence>MVKYLINNKLIKLLVIITVLINCDSNTNSTITASQKSEKKVMIDTLNIIKEQKVIHPKGNQILDNSEKLYNLKWENGYILNAINISQCDNSKTDEGVYEFEKKIDSITFTKDSFTITFKAVENCCSEFLCEAEIINNDTLNIIYNAYGSHCYCNCLFDMSFKFSYNNRLNDINVERTNIKSIILNNNLNSKIKFENIVKAK</sequence>
<evidence type="ECO:0000313" key="2">
    <source>
        <dbReference type="Proteomes" id="UP001529085"/>
    </source>
</evidence>
<name>A0ABT6G515_9FLAO</name>
<dbReference type="Proteomes" id="UP001529085">
    <property type="component" value="Unassembled WGS sequence"/>
</dbReference>
<keyword evidence="2" id="KW-1185">Reference proteome</keyword>
<reference evidence="1 2" key="1">
    <citation type="submission" date="2023-03" db="EMBL/GenBank/DDBJ databases">
        <title>Strain YYF002 represents a novel species in the genus Winogradskyella isolated from seawater.</title>
        <authorList>
            <person name="Fu Z.-Y."/>
        </authorList>
    </citation>
    <scope>NUCLEOTIDE SEQUENCE [LARGE SCALE GENOMIC DNA]</scope>
    <source>
        <strain evidence="1 2">YYF002</strain>
    </source>
</reference>
<protein>
    <recommendedName>
        <fullName evidence="3">Lipoprotein</fullName>
    </recommendedName>
</protein>
<evidence type="ECO:0000313" key="1">
    <source>
        <dbReference type="EMBL" id="MDG4717124.1"/>
    </source>
</evidence>
<accession>A0ABT6G515</accession>
<proteinExistence type="predicted"/>
<dbReference type="RefSeq" id="WP_278006546.1">
    <property type="nucleotide sequence ID" value="NZ_JARSBN010000009.1"/>
</dbReference>
<dbReference type="EMBL" id="JARSBN010000009">
    <property type="protein sequence ID" value="MDG4717124.1"/>
    <property type="molecule type" value="Genomic_DNA"/>
</dbReference>
<comment type="caution">
    <text evidence="1">The sequence shown here is derived from an EMBL/GenBank/DDBJ whole genome shotgun (WGS) entry which is preliminary data.</text>
</comment>
<gene>
    <name evidence="1" type="ORF">P7122_14655</name>
</gene>